<dbReference type="InterPro" id="IPR039845">
    <property type="entry name" value="FAM192A"/>
</dbReference>
<organism evidence="5">
    <name type="scientific">Amblyomma cajennense</name>
    <name type="common">Cayenne tick</name>
    <name type="synonym">Acarus cajennensis</name>
    <dbReference type="NCBI Taxonomy" id="34607"/>
    <lineage>
        <taxon>Eukaryota</taxon>
        <taxon>Metazoa</taxon>
        <taxon>Ecdysozoa</taxon>
        <taxon>Arthropoda</taxon>
        <taxon>Chelicerata</taxon>
        <taxon>Arachnida</taxon>
        <taxon>Acari</taxon>
        <taxon>Parasitiformes</taxon>
        <taxon>Ixodida</taxon>
        <taxon>Ixodoidea</taxon>
        <taxon>Ixodidae</taxon>
        <taxon>Amblyomminae</taxon>
        <taxon>Amblyomma</taxon>
    </lineage>
</organism>
<feature type="compositionally biased region" description="Polar residues" evidence="3">
    <location>
        <begin position="1"/>
        <end position="11"/>
    </location>
</feature>
<feature type="compositionally biased region" description="Basic and acidic residues" evidence="3">
    <location>
        <begin position="25"/>
        <end position="42"/>
    </location>
</feature>
<feature type="compositionally biased region" description="Low complexity" evidence="3">
    <location>
        <begin position="227"/>
        <end position="237"/>
    </location>
</feature>
<dbReference type="PANTHER" id="PTHR13495:SF0">
    <property type="entry name" value="PSME3-INTERACTING PROTEIN"/>
    <property type="match status" value="1"/>
</dbReference>
<sequence>MSFGGSTSQDTIPKFKSFVSESELEERRKKRQEEWEKVRKEDDPVEAPEEEYDPRSLFERLEEQRLKKQADYEEAHKLKNMIRGLDDDEVTFLEYVDMRKQEIESQRMKEDMQEIEEYRKAVASLSEEALEAKMLELKKSAGAVPASSQGKKSQLSLLSGAVKRKCGDTPSDAEKKQCTKSSVERQNDTVSEGDEERSQSPGEVRVQAPVTALHCLGVLPGLGVYTDSSDSENSSFSDEADLELDLVGRRRTAPMHQAERSPKPN</sequence>
<accession>A0A023FMF9</accession>
<feature type="region of interest" description="Disordered" evidence="3">
    <location>
        <begin position="140"/>
        <end position="206"/>
    </location>
</feature>
<comment type="subcellular location">
    <subcellularLocation>
        <location evidence="1">Nucleus</location>
    </subcellularLocation>
</comment>
<feature type="region of interest" description="Disordered" evidence="3">
    <location>
        <begin position="1"/>
        <end position="56"/>
    </location>
</feature>
<keyword evidence="2" id="KW-0539">Nucleus</keyword>
<dbReference type="PANTHER" id="PTHR13495">
    <property type="entry name" value="NEFA-INTERACTING NUCLEAR PROTEIN NIP30"/>
    <property type="match status" value="1"/>
</dbReference>
<reference evidence="5" key="1">
    <citation type="submission" date="2014-03" db="EMBL/GenBank/DDBJ databases">
        <title>The sialotranscriptome of Amblyomma triste, Amblyomma parvum and Amblyomma cajennense ticks, uncovered by 454-based RNA-seq.</title>
        <authorList>
            <person name="Garcia G.R."/>
            <person name="Gardinassi L.G."/>
            <person name="Ribeiro J.M."/>
            <person name="Anatriello E."/>
            <person name="Ferreira B.R."/>
            <person name="Moreira H.N."/>
            <person name="Mafra C."/>
            <person name="Olegario M.M."/>
            <person name="Szabo P.J."/>
            <person name="Miranda-Santos I.K."/>
            <person name="Maruyama S.R."/>
        </authorList>
    </citation>
    <scope>NUCLEOTIDE SEQUENCE</scope>
    <source>
        <strain evidence="5">Uberlandia</strain>
        <tissue evidence="5">Salivary glands</tissue>
    </source>
</reference>
<name>A0A023FMF9_AMBCJ</name>
<feature type="compositionally biased region" description="Low complexity" evidence="3">
    <location>
        <begin position="147"/>
        <end position="160"/>
    </location>
</feature>
<dbReference type="GO" id="GO:0005634">
    <property type="term" value="C:nucleus"/>
    <property type="evidence" value="ECO:0007669"/>
    <property type="project" value="UniProtKB-SubCell"/>
</dbReference>
<dbReference type="AlphaFoldDB" id="A0A023FMF9"/>
<dbReference type="EMBL" id="GBBK01001580">
    <property type="protein sequence ID" value="JAC22902.1"/>
    <property type="molecule type" value="mRNA"/>
</dbReference>
<proteinExistence type="evidence at transcript level"/>
<protein>
    <recommendedName>
        <fullName evidence="4">FAM192A/Fyv6 N-terminal domain-containing protein</fullName>
    </recommendedName>
</protein>
<feature type="region of interest" description="Disordered" evidence="3">
    <location>
        <begin position="224"/>
        <end position="265"/>
    </location>
</feature>
<evidence type="ECO:0000256" key="3">
    <source>
        <dbReference type="SAM" id="MobiDB-lite"/>
    </source>
</evidence>
<dbReference type="Pfam" id="PF10187">
    <property type="entry name" value="FAM192A_Fyv6_N"/>
    <property type="match status" value="1"/>
</dbReference>
<evidence type="ECO:0000256" key="1">
    <source>
        <dbReference type="ARBA" id="ARBA00004123"/>
    </source>
</evidence>
<evidence type="ECO:0000259" key="4">
    <source>
        <dbReference type="Pfam" id="PF10187"/>
    </source>
</evidence>
<feature type="compositionally biased region" description="Acidic residues" evidence="3">
    <location>
        <begin position="43"/>
        <end position="52"/>
    </location>
</feature>
<feature type="compositionally biased region" description="Basic and acidic residues" evidence="3">
    <location>
        <begin position="172"/>
        <end position="187"/>
    </location>
</feature>
<dbReference type="InterPro" id="IPR019331">
    <property type="entry name" value="FAM192A/Fyv6_N"/>
</dbReference>
<feature type="domain" description="FAM192A/Fyv6 N-terminal" evidence="4">
    <location>
        <begin position="18"/>
        <end position="119"/>
    </location>
</feature>
<evidence type="ECO:0000313" key="5">
    <source>
        <dbReference type="EMBL" id="JAC22902.1"/>
    </source>
</evidence>
<evidence type="ECO:0000256" key="2">
    <source>
        <dbReference type="ARBA" id="ARBA00023242"/>
    </source>
</evidence>